<keyword evidence="2" id="KW-1185">Reference proteome</keyword>
<dbReference type="RefSeq" id="WP_189137635.1">
    <property type="nucleotide sequence ID" value="NZ_BMNK01000002.1"/>
</dbReference>
<reference evidence="1" key="2">
    <citation type="submission" date="2020-09" db="EMBL/GenBank/DDBJ databases">
        <authorList>
            <person name="Sun Q."/>
            <person name="Zhou Y."/>
        </authorList>
    </citation>
    <scope>NUCLEOTIDE SEQUENCE</scope>
    <source>
        <strain evidence="1">CGMCC 4.7430</strain>
    </source>
</reference>
<sequence>MLLIGAALVSSSSCGFVDEKRFARSVDSMEKAARIAEPSDGTRERPQEIGSFTFDDVHREGDLVYFKLGDHSGVDPYGYVWSPKRRPIDDAEDAVASSFEHVQGHWYRWSDSY</sequence>
<proteinExistence type="predicted"/>
<gene>
    <name evidence="1" type="ORF">GCM10012278_13930</name>
</gene>
<reference evidence="1" key="1">
    <citation type="journal article" date="2014" name="Int. J. Syst. Evol. Microbiol.">
        <title>Complete genome sequence of Corynebacterium casei LMG S-19264T (=DSM 44701T), isolated from a smear-ripened cheese.</title>
        <authorList>
            <consortium name="US DOE Joint Genome Institute (JGI-PGF)"/>
            <person name="Walter F."/>
            <person name="Albersmeier A."/>
            <person name="Kalinowski J."/>
            <person name="Ruckert C."/>
        </authorList>
    </citation>
    <scope>NUCLEOTIDE SEQUENCE</scope>
    <source>
        <strain evidence="1">CGMCC 4.7430</strain>
    </source>
</reference>
<accession>A0A918A1K1</accession>
<dbReference type="EMBL" id="BMNK01000002">
    <property type="protein sequence ID" value="GGP03293.1"/>
    <property type="molecule type" value="Genomic_DNA"/>
</dbReference>
<organism evidence="1 2">
    <name type="scientific">Nonomuraea glycinis</name>
    <dbReference type="NCBI Taxonomy" id="2047744"/>
    <lineage>
        <taxon>Bacteria</taxon>
        <taxon>Bacillati</taxon>
        <taxon>Actinomycetota</taxon>
        <taxon>Actinomycetes</taxon>
        <taxon>Streptosporangiales</taxon>
        <taxon>Streptosporangiaceae</taxon>
        <taxon>Nonomuraea</taxon>
    </lineage>
</organism>
<evidence type="ECO:0000313" key="2">
    <source>
        <dbReference type="Proteomes" id="UP000660745"/>
    </source>
</evidence>
<dbReference type="AlphaFoldDB" id="A0A918A1K1"/>
<dbReference type="Proteomes" id="UP000660745">
    <property type="component" value="Unassembled WGS sequence"/>
</dbReference>
<protein>
    <submittedName>
        <fullName evidence="1">Uncharacterized protein</fullName>
    </submittedName>
</protein>
<comment type="caution">
    <text evidence="1">The sequence shown here is derived from an EMBL/GenBank/DDBJ whole genome shotgun (WGS) entry which is preliminary data.</text>
</comment>
<evidence type="ECO:0000313" key="1">
    <source>
        <dbReference type="EMBL" id="GGP03293.1"/>
    </source>
</evidence>
<name>A0A918A1K1_9ACTN</name>